<comment type="caution">
    <text evidence="3">The sequence shown here is derived from an EMBL/GenBank/DDBJ whole genome shotgun (WGS) entry which is preliminary data.</text>
</comment>
<organism evidence="3 4">
    <name type="scientific">Candidatus Uhrbacteria bacterium GW2011_GWA2_53_10</name>
    <dbReference type="NCBI Taxonomy" id="1618980"/>
    <lineage>
        <taxon>Bacteria</taxon>
        <taxon>Candidatus Uhriibacteriota</taxon>
    </lineage>
</organism>
<protein>
    <recommendedName>
        <fullName evidence="5">General secretion pathway protein G</fullName>
    </recommendedName>
</protein>
<dbReference type="Proteomes" id="UP000034711">
    <property type="component" value="Unassembled WGS sequence"/>
</dbReference>
<evidence type="ECO:0000313" key="4">
    <source>
        <dbReference type="Proteomes" id="UP000034711"/>
    </source>
</evidence>
<dbReference type="PRINTS" id="PR00813">
    <property type="entry name" value="BCTERIALGSPG"/>
</dbReference>
<evidence type="ECO:0000313" key="3">
    <source>
        <dbReference type="EMBL" id="KKW32885.1"/>
    </source>
</evidence>
<dbReference type="Gene3D" id="3.30.700.10">
    <property type="entry name" value="Glycoprotein, Type 4 Pilin"/>
    <property type="match status" value="1"/>
</dbReference>
<dbReference type="SUPFAM" id="SSF54523">
    <property type="entry name" value="Pili subunits"/>
    <property type="match status" value="1"/>
</dbReference>
<dbReference type="InterPro" id="IPR012902">
    <property type="entry name" value="N_methyl_site"/>
</dbReference>
<sequence length="171" mass="18157">MLDFVPMSKRGFTLIELLVMFAIIGLVATFAAVAVNSARMKQRDATRLAQVRQLQSALEDFFNENNMYPPADRLPLGDAAVSSCLSMGGFKGDCSGDSTIFLRVLSGTIPSGLENKVVCGTPARNAFCYSSSEDGKAYALEFELENGVKPAGLVEGVNCALPDGMEAGACK</sequence>
<dbReference type="InterPro" id="IPR045584">
    <property type="entry name" value="Pilin-like"/>
</dbReference>
<evidence type="ECO:0000256" key="1">
    <source>
        <dbReference type="ARBA" id="ARBA00022481"/>
    </source>
</evidence>
<keyword evidence="2" id="KW-0812">Transmembrane</keyword>
<dbReference type="PROSITE" id="PS00409">
    <property type="entry name" value="PROKAR_NTER_METHYL"/>
    <property type="match status" value="1"/>
</dbReference>
<name>A0A0G1XPS9_9BACT</name>
<dbReference type="PANTHER" id="PTHR30093">
    <property type="entry name" value="GENERAL SECRETION PATHWAY PROTEIN G"/>
    <property type="match status" value="1"/>
</dbReference>
<dbReference type="Pfam" id="PF07963">
    <property type="entry name" value="N_methyl"/>
    <property type="match status" value="1"/>
</dbReference>
<dbReference type="InterPro" id="IPR000983">
    <property type="entry name" value="Bac_GSPG_pilin"/>
</dbReference>
<keyword evidence="1" id="KW-0488">Methylation</keyword>
<keyword evidence="2" id="KW-0472">Membrane</keyword>
<feature type="transmembrane region" description="Helical" evidence="2">
    <location>
        <begin position="12"/>
        <end position="35"/>
    </location>
</feature>
<evidence type="ECO:0000256" key="2">
    <source>
        <dbReference type="SAM" id="Phobius"/>
    </source>
</evidence>
<evidence type="ECO:0008006" key="5">
    <source>
        <dbReference type="Google" id="ProtNLM"/>
    </source>
</evidence>
<accession>A0A0G1XPS9</accession>
<keyword evidence="2" id="KW-1133">Transmembrane helix</keyword>
<gene>
    <name evidence="3" type="ORF">UY77_C0011G0013</name>
</gene>
<dbReference type="GO" id="GO:0015628">
    <property type="term" value="P:protein secretion by the type II secretion system"/>
    <property type="evidence" value="ECO:0007669"/>
    <property type="project" value="InterPro"/>
</dbReference>
<proteinExistence type="predicted"/>
<dbReference type="AlphaFoldDB" id="A0A0G1XPS9"/>
<dbReference type="EMBL" id="LCRI01000011">
    <property type="protein sequence ID" value="KKW32885.1"/>
    <property type="molecule type" value="Genomic_DNA"/>
</dbReference>
<dbReference type="GO" id="GO:0015627">
    <property type="term" value="C:type II protein secretion system complex"/>
    <property type="evidence" value="ECO:0007669"/>
    <property type="project" value="InterPro"/>
</dbReference>
<reference evidence="3 4" key="1">
    <citation type="journal article" date="2015" name="Nature">
        <title>rRNA introns, odd ribosomes, and small enigmatic genomes across a large radiation of phyla.</title>
        <authorList>
            <person name="Brown C.T."/>
            <person name="Hug L.A."/>
            <person name="Thomas B.C."/>
            <person name="Sharon I."/>
            <person name="Castelle C.J."/>
            <person name="Singh A."/>
            <person name="Wilkins M.J."/>
            <person name="Williams K.H."/>
            <person name="Banfield J.F."/>
        </authorList>
    </citation>
    <scope>NUCLEOTIDE SEQUENCE [LARGE SCALE GENOMIC DNA]</scope>
</reference>